<keyword evidence="2" id="KW-1185">Reference proteome</keyword>
<name>A0AAD3DRT2_9CHLO</name>
<evidence type="ECO:0000313" key="2">
    <source>
        <dbReference type="Proteomes" id="UP001054857"/>
    </source>
</evidence>
<accession>A0AAD3DRT2</accession>
<proteinExistence type="predicted"/>
<feature type="non-terminal residue" evidence="1">
    <location>
        <position position="175"/>
    </location>
</feature>
<reference evidence="1 2" key="1">
    <citation type="journal article" date="2021" name="Sci. Rep.">
        <title>Genome sequencing of the multicellular alga Astrephomene provides insights into convergent evolution of germ-soma differentiation.</title>
        <authorList>
            <person name="Yamashita S."/>
            <person name="Yamamoto K."/>
            <person name="Matsuzaki R."/>
            <person name="Suzuki S."/>
            <person name="Yamaguchi H."/>
            <person name="Hirooka S."/>
            <person name="Minakuchi Y."/>
            <person name="Miyagishima S."/>
            <person name="Kawachi M."/>
            <person name="Toyoda A."/>
            <person name="Nozaki H."/>
        </authorList>
    </citation>
    <scope>NUCLEOTIDE SEQUENCE [LARGE SCALE GENOMIC DNA]</scope>
    <source>
        <strain evidence="1 2">NIES-4017</strain>
    </source>
</reference>
<evidence type="ECO:0008006" key="3">
    <source>
        <dbReference type="Google" id="ProtNLM"/>
    </source>
</evidence>
<protein>
    <recommendedName>
        <fullName evidence="3">Ankyrin repeat domain-containing protein</fullName>
    </recommendedName>
</protein>
<gene>
    <name evidence="1" type="ORF">Agub_g8511</name>
</gene>
<sequence>QGQRQQGQQEQQGQEQQGVPGVSAWMLECAAGSGNLELLRWLAARAADCGAWSAAVFSRAAHAGCEEVLEWLAGQGCPIAQGEQGRGYYLAAVRGDLATLRCLKRLGYPWGRYGRVFTSSVRQPAPLAALQCLLEEGCPVDWGQAVAAAAEEAEGAGEESEKRRTLEWLTRQLPK</sequence>
<dbReference type="InterPro" id="IPR036770">
    <property type="entry name" value="Ankyrin_rpt-contain_sf"/>
</dbReference>
<dbReference type="AlphaFoldDB" id="A0AAD3DRT2"/>
<dbReference type="Gene3D" id="1.25.40.20">
    <property type="entry name" value="Ankyrin repeat-containing domain"/>
    <property type="match status" value="1"/>
</dbReference>
<dbReference type="Proteomes" id="UP001054857">
    <property type="component" value="Unassembled WGS sequence"/>
</dbReference>
<dbReference type="InterPro" id="IPR052050">
    <property type="entry name" value="SecEffector_AnkRepeat"/>
</dbReference>
<dbReference type="EMBL" id="BMAR01000016">
    <property type="protein sequence ID" value="GFR46870.1"/>
    <property type="molecule type" value="Genomic_DNA"/>
</dbReference>
<dbReference type="PANTHER" id="PTHR46586">
    <property type="entry name" value="ANKYRIN REPEAT-CONTAINING PROTEIN"/>
    <property type="match status" value="1"/>
</dbReference>
<comment type="caution">
    <text evidence="1">The sequence shown here is derived from an EMBL/GenBank/DDBJ whole genome shotgun (WGS) entry which is preliminary data.</text>
</comment>
<evidence type="ECO:0000313" key="1">
    <source>
        <dbReference type="EMBL" id="GFR46870.1"/>
    </source>
</evidence>
<organism evidence="1 2">
    <name type="scientific">Astrephomene gubernaculifera</name>
    <dbReference type="NCBI Taxonomy" id="47775"/>
    <lineage>
        <taxon>Eukaryota</taxon>
        <taxon>Viridiplantae</taxon>
        <taxon>Chlorophyta</taxon>
        <taxon>core chlorophytes</taxon>
        <taxon>Chlorophyceae</taxon>
        <taxon>CS clade</taxon>
        <taxon>Chlamydomonadales</taxon>
        <taxon>Astrephomenaceae</taxon>
        <taxon>Astrephomene</taxon>
    </lineage>
</organism>
<dbReference type="PANTHER" id="PTHR46586:SF3">
    <property type="entry name" value="ANKYRIN REPEAT-CONTAINING PROTEIN"/>
    <property type="match status" value="1"/>
</dbReference>